<evidence type="ECO:0000313" key="4">
    <source>
        <dbReference type="Proteomes" id="UP000233551"/>
    </source>
</evidence>
<proteinExistence type="predicted"/>
<feature type="domain" description="Reverse transcriptase" evidence="1">
    <location>
        <begin position="420"/>
        <end position="547"/>
    </location>
</feature>
<sequence>MAEQVRGKAFRCMANQLRCLHPHLRPCLLPYFLKPIQGTSGAWTRKVPQTQDVAVVHNGVSVTPASWDQAMDMKQSANEKRRRDFLVAFGWGGRTAEYCSLDVIALHRQAIHCRVSHDRCSFLFTACLWQSKCLTWKELWDFLLNLANSNSEPWLVAGDFNDIVSEDEKMGGAPFNQSSLRRFRETLDRCGLIDLGTYGPWFTWRGQETQRRDRVFERLDRAVCNSSGRTLLSEAAVRVLPRLKSDHHPPTWLNHVDLPVGLEDFKLKVQDWNRELSISRELEEILTQEEILWFQKSSSNWVRFGDRNLKYFHKKTTIIKRKHIQIETLQGEDGNWISDEDQLRSLVVGHFSALYGIFEAGLEEIRRAIFVMGSFKSPGPDGFQAIFYQANRDVVSSALVDFVQGVLDRGLWNGCLMDAFSMGRGIRQDRPLSPYLFVLCVEHLAHLISDLVQAGRGSSMQVRLQDPLISHLMFVDDLLLFAEASEEQMVEVRSVLNHFCDASGQRVSTAKTVAFSSKNVELSRQESILSHSSFSRTDDLGKYLGIPIIHDQVNESYLDSVVV</sequence>
<dbReference type="EMBL" id="PGOL01000988">
    <property type="protein sequence ID" value="PKI62132.1"/>
    <property type="molecule type" value="Genomic_DNA"/>
</dbReference>
<dbReference type="PANTHER" id="PTHR33710:SF77">
    <property type="entry name" value="DNASE I-LIKE SUPERFAMILY PROTEIN"/>
    <property type="match status" value="1"/>
</dbReference>
<evidence type="ECO:0000259" key="1">
    <source>
        <dbReference type="Pfam" id="PF00078"/>
    </source>
</evidence>
<dbReference type="PANTHER" id="PTHR33710">
    <property type="entry name" value="BNAC02G09200D PROTEIN"/>
    <property type="match status" value="1"/>
</dbReference>
<dbReference type="Pfam" id="PF03372">
    <property type="entry name" value="Exo_endo_phos"/>
    <property type="match status" value="1"/>
</dbReference>
<dbReference type="GO" id="GO:0003824">
    <property type="term" value="F:catalytic activity"/>
    <property type="evidence" value="ECO:0007669"/>
    <property type="project" value="InterPro"/>
</dbReference>
<evidence type="ECO:0000313" key="3">
    <source>
        <dbReference type="EMBL" id="PKI62132.1"/>
    </source>
</evidence>
<dbReference type="InterPro" id="IPR036691">
    <property type="entry name" value="Endo/exonu/phosph_ase_sf"/>
</dbReference>
<dbReference type="Gene3D" id="3.60.10.10">
    <property type="entry name" value="Endonuclease/exonuclease/phosphatase"/>
    <property type="match status" value="1"/>
</dbReference>
<reference evidence="3 4" key="1">
    <citation type="submission" date="2017-11" db="EMBL/GenBank/DDBJ databases">
        <title>De-novo sequencing of pomegranate (Punica granatum L.) genome.</title>
        <authorList>
            <person name="Akparov Z."/>
            <person name="Amiraslanov A."/>
            <person name="Hajiyeva S."/>
            <person name="Abbasov M."/>
            <person name="Kaur K."/>
            <person name="Hamwieh A."/>
            <person name="Solovyev V."/>
            <person name="Salamov A."/>
            <person name="Braich B."/>
            <person name="Kosarev P."/>
            <person name="Mahmoud A."/>
            <person name="Hajiyev E."/>
            <person name="Babayeva S."/>
            <person name="Izzatullayeva V."/>
            <person name="Mammadov A."/>
            <person name="Mammadov A."/>
            <person name="Sharifova S."/>
            <person name="Ojaghi J."/>
            <person name="Eynullazada K."/>
            <person name="Bayramov B."/>
            <person name="Abdulazimova A."/>
            <person name="Shahmuradov I."/>
        </authorList>
    </citation>
    <scope>NUCLEOTIDE SEQUENCE [LARGE SCALE GENOMIC DNA]</scope>
    <source>
        <strain evidence="4">cv. AG2017</strain>
        <tissue evidence="3">Leaf</tissue>
    </source>
</reference>
<evidence type="ECO:0000259" key="2">
    <source>
        <dbReference type="Pfam" id="PF03372"/>
    </source>
</evidence>
<organism evidence="3 4">
    <name type="scientific">Punica granatum</name>
    <name type="common">Pomegranate</name>
    <dbReference type="NCBI Taxonomy" id="22663"/>
    <lineage>
        <taxon>Eukaryota</taxon>
        <taxon>Viridiplantae</taxon>
        <taxon>Streptophyta</taxon>
        <taxon>Embryophyta</taxon>
        <taxon>Tracheophyta</taxon>
        <taxon>Spermatophyta</taxon>
        <taxon>Magnoliopsida</taxon>
        <taxon>eudicotyledons</taxon>
        <taxon>Gunneridae</taxon>
        <taxon>Pentapetalae</taxon>
        <taxon>rosids</taxon>
        <taxon>malvids</taxon>
        <taxon>Myrtales</taxon>
        <taxon>Lythraceae</taxon>
        <taxon>Punica</taxon>
    </lineage>
</organism>
<dbReference type="STRING" id="22663.A0A2I0K0Q3"/>
<dbReference type="AlphaFoldDB" id="A0A2I0K0Q3"/>
<dbReference type="SUPFAM" id="SSF56219">
    <property type="entry name" value="DNase I-like"/>
    <property type="match status" value="1"/>
</dbReference>
<dbReference type="InterPro" id="IPR005135">
    <property type="entry name" value="Endo/exonuclease/phosphatase"/>
</dbReference>
<name>A0A2I0K0Q3_PUNGR</name>
<accession>A0A2I0K0Q3</accession>
<dbReference type="Proteomes" id="UP000233551">
    <property type="component" value="Unassembled WGS sequence"/>
</dbReference>
<protein>
    <submittedName>
        <fullName evidence="3">Uncharacterized protein</fullName>
    </submittedName>
</protein>
<keyword evidence="4" id="KW-1185">Reference proteome</keyword>
<gene>
    <name evidence="3" type="ORF">CRG98_017505</name>
</gene>
<dbReference type="Pfam" id="PF00078">
    <property type="entry name" value="RVT_1"/>
    <property type="match status" value="1"/>
</dbReference>
<comment type="caution">
    <text evidence="3">The sequence shown here is derived from an EMBL/GenBank/DDBJ whole genome shotgun (WGS) entry which is preliminary data.</text>
</comment>
<feature type="domain" description="Endonuclease/exonuclease/phosphatase" evidence="2">
    <location>
        <begin position="133"/>
        <end position="247"/>
    </location>
</feature>
<dbReference type="InterPro" id="IPR000477">
    <property type="entry name" value="RT_dom"/>
</dbReference>